<evidence type="ECO:0000313" key="2">
    <source>
        <dbReference type="EMBL" id="GEA87921.1"/>
    </source>
</evidence>
<evidence type="ECO:0000313" key="4">
    <source>
        <dbReference type="Proteomes" id="UP000317046"/>
    </source>
</evidence>
<dbReference type="InterPro" id="IPR005135">
    <property type="entry name" value="Endo/exonuclease/phosphatase"/>
</dbReference>
<dbReference type="InterPro" id="IPR036691">
    <property type="entry name" value="Endo/exonu/phosph_ase_sf"/>
</dbReference>
<organism evidence="2 4">
    <name type="scientific">Cellulomonas cellasea</name>
    <dbReference type="NCBI Taxonomy" id="43670"/>
    <lineage>
        <taxon>Bacteria</taxon>
        <taxon>Bacillati</taxon>
        <taxon>Actinomycetota</taxon>
        <taxon>Actinomycetes</taxon>
        <taxon>Micrococcales</taxon>
        <taxon>Cellulomonadaceae</taxon>
        <taxon>Cellulomonas</taxon>
    </lineage>
</organism>
<name>A0A4Y3KU00_9CELL</name>
<dbReference type="InterPro" id="IPR051916">
    <property type="entry name" value="GPI-anchor_lipid_remodeler"/>
</dbReference>
<keyword evidence="2" id="KW-0255">Endonuclease</keyword>
<dbReference type="EMBL" id="JACHVX010000006">
    <property type="protein sequence ID" value="MBB2924878.1"/>
    <property type="molecule type" value="Genomic_DNA"/>
</dbReference>
<keyword evidence="2" id="KW-0540">Nuclease</keyword>
<dbReference type="Proteomes" id="UP000518206">
    <property type="component" value="Unassembled WGS sequence"/>
</dbReference>
<dbReference type="GO" id="GO:0016020">
    <property type="term" value="C:membrane"/>
    <property type="evidence" value="ECO:0007669"/>
    <property type="project" value="GOC"/>
</dbReference>
<dbReference type="GO" id="GO:0004519">
    <property type="term" value="F:endonuclease activity"/>
    <property type="evidence" value="ECO:0007669"/>
    <property type="project" value="UniProtKB-KW"/>
</dbReference>
<proteinExistence type="predicted"/>
<dbReference type="PANTHER" id="PTHR14859">
    <property type="entry name" value="CALCOFLUOR WHITE HYPERSENSITIVE PROTEIN PRECURSOR"/>
    <property type="match status" value="1"/>
</dbReference>
<evidence type="ECO:0000259" key="1">
    <source>
        <dbReference type="Pfam" id="PF03372"/>
    </source>
</evidence>
<dbReference type="GO" id="GO:0006506">
    <property type="term" value="P:GPI anchor biosynthetic process"/>
    <property type="evidence" value="ECO:0007669"/>
    <property type="project" value="TreeGrafter"/>
</dbReference>
<dbReference type="GO" id="GO:0004527">
    <property type="term" value="F:exonuclease activity"/>
    <property type="evidence" value="ECO:0007669"/>
    <property type="project" value="UniProtKB-KW"/>
</dbReference>
<accession>A0A4Y3KU00</accession>
<dbReference type="AlphaFoldDB" id="A0A4Y3KU00"/>
<gene>
    <name evidence="2" type="ORF">CCE01nite_18700</name>
    <name evidence="3" type="ORF">FHR80_003814</name>
</gene>
<dbReference type="EMBL" id="BJLR01000017">
    <property type="protein sequence ID" value="GEA87921.1"/>
    <property type="molecule type" value="Genomic_DNA"/>
</dbReference>
<sequence>MRLATFNILHGRSLTDGEVDLDRFGAAVARLDADVLALQEVDRDQPRSHGADLTAVAAEAMDAPEHRFVATLAGTPDLWSAADGELQPNTASYGIALLSRHPVLSWHALALPALTRKVPVVFPGQRVPSMVQDEPRAALAAVIEVPADDGGRPVAMTVVSTHLSFIPGWNSRQLRHLVRDLRGVPRPVVLMGDLNLEGDRAARVSRWRPLTSTNTFPLENPNRQLDHVLADGPIEATSLGRALDTGLSDHRALVVDVALAREPEHSVPASRHL</sequence>
<evidence type="ECO:0000313" key="3">
    <source>
        <dbReference type="EMBL" id="MBB2924878.1"/>
    </source>
</evidence>
<dbReference type="PANTHER" id="PTHR14859:SF15">
    <property type="entry name" value="ENDONUCLEASE_EXONUCLEASE_PHOSPHATASE DOMAIN-CONTAINING PROTEIN"/>
    <property type="match status" value="1"/>
</dbReference>
<dbReference type="Proteomes" id="UP000317046">
    <property type="component" value="Unassembled WGS sequence"/>
</dbReference>
<comment type="caution">
    <text evidence="2">The sequence shown here is derived from an EMBL/GenBank/DDBJ whole genome shotgun (WGS) entry which is preliminary data.</text>
</comment>
<reference evidence="3" key="2">
    <citation type="submission" date="2020-08" db="EMBL/GenBank/DDBJ databases">
        <title>The Agave Microbiome: Exploring the role of microbial communities in plant adaptations to desert environments.</title>
        <authorList>
            <person name="Partida-Martinez L.P."/>
        </authorList>
    </citation>
    <scope>NUCLEOTIDE SEQUENCE [LARGE SCALE GENOMIC DNA]</scope>
    <source>
        <strain evidence="3">RAS26</strain>
    </source>
</reference>
<dbReference type="Pfam" id="PF03372">
    <property type="entry name" value="Exo_endo_phos"/>
    <property type="match status" value="1"/>
</dbReference>
<dbReference type="RefSeq" id="WP_141372233.1">
    <property type="nucleotide sequence ID" value="NZ_BJLR01000017.1"/>
</dbReference>
<keyword evidence="2" id="KW-0269">Exonuclease</keyword>
<feature type="domain" description="Endonuclease/exonuclease/phosphatase" evidence="1">
    <location>
        <begin position="4"/>
        <end position="250"/>
    </location>
</feature>
<keyword evidence="3" id="KW-0378">Hydrolase</keyword>
<reference evidence="2" key="1">
    <citation type="submission" date="2019-06" db="EMBL/GenBank/DDBJ databases">
        <title>Whole genome shotgun sequence of Cellulomonas cellasea NBRC 3753.</title>
        <authorList>
            <person name="Hosoyama A."/>
            <person name="Uohara A."/>
            <person name="Ohji S."/>
            <person name="Ichikawa N."/>
        </authorList>
    </citation>
    <scope>NUCLEOTIDE SEQUENCE [LARGE SCALE GENOMIC DNA]</scope>
    <source>
        <strain evidence="2">NBRC 3753</strain>
    </source>
</reference>
<reference evidence="3" key="3">
    <citation type="submission" date="2020-08" db="EMBL/GenBank/DDBJ databases">
        <authorList>
            <person name="Partida-Martinez L."/>
            <person name="Huntemann M."/>
            <person name="Clum A."/>
            <person name="Wang J."/>
            <person name="Palaniappan K."/>
            <person name="Ritter S."/>
            <person name="Chen I.-M."/>
            <person name="Stamatis D."/>
            <person name="Reddy T."/>
            <person name="O'Malley R."/>
            <person name="Daum C."/>
            <person name="Shapiro N."/>
            <person name="Ivanova N."/>
            <person name="Kyrpides N."/>
            <person name="Woyke T."/>
        </authorList>
    </citation>
    <scope>NUCLEOTIDE SEQUENCE [LARGE SCALE GENOMIC DNA]</scope>
    <source>
        <strain evidence="3">RAS26</strain>
    </source>
</reference>
<dbReference type="Gene3D" id="3.60.10.10">
    <property type="entry name" value="Endonuclease/exonuclease/phosphatase"/>
    <property type="match status" value="1"/>
</dbReference>
<keyword evidence="4" id="KW-1185">Reference proteome</keyword>
<protein>
    <submittedName>
        <fullName evidence="2 3">Endonuclease/exonuclease/phosphatase</fullName>
    </submittedName>
</protein>
<dbReference type="SUPFAM" id="SSF56219">
    <property type="entry name" value="DNase I-like"/>
    <property type="match status" value="1"/>
</dbReference>